<dbReference type="Proteomes" id="UP000199427">
    <property type="component" value="Unassembled WGS sequence"/>
</dbReference>
<accession>A0A1H9E2Z4</accession>
<organism evidence="1 2">
    <name type="scientific">Piscibacillus halophilus</name>
    <dbReference type="NCBI Taxonomy" id="571933"/>
    <lineage>
        <taxon>Bacteria</taxon>
        <taxon>Bacillati</taxon>
        <taxon>Bacillota</taxon>
        <taxon>Bacilli</taxon>
        <taxon>Bacillales</taxon>
        <taxon>Bacillaceae</taxon>
        <taxon>Piscibacillus</taxon>
    </lineage>
</organism>
<proteinExistence type="predicted"/>
<dbReference type="RefSeq" id="WP_256205253.1">
    <property type="nucleotide sequence ID" value="NZ_CAESCL010000002.1"/>
</dbReference>
<reference evidence="1 2" key="1">
    <citation type="submission" date="2016-10" db="EMBL/GenBank/DDBJ databases">
        <authorList>
            <person name="de Groot N.N."/>
        </authorList>
    </citation>
    <scope>NUCLEOTIDE SEQUENCE [LARGE SCALE GENOMIC DNA]</scope>
    <source>
        <strain evidence="1 2">DSM 21633</strain>
    </source>
</reference>
<name>A0A1H9E2Z4_9BACI</name>
<gene>
    <name evidence="1" type="ORF">SAMN05216362_10849</name>
</gene>
<protein>
    <submittedName>
        <fullName evidence="1">Uncharacterized protein</fullName>
    </submittedName>
</protein>
<keyword evidence="2" id="KW-1185">Reference proteome</keyword>
<evidence type="ECO:0000313" key="1">
    <source>
        <dbReference type="EMBL" id="SEQ20100.1"/>
    </source>
</evidence>
<dbReference type="AlphaFoldDB" id="A0A1H9E2Z4"/>
<evidence type="ECO:0000313" key="2">
    <source>
        <dbReference type="Proteomes" id="UP000199427"/>
    </source>
</evidence>
<dbReference type="STRING" id="571933.SAMN05216362_10849"/>
<sequence>MLKYDGFVNNFESKLGRNLCPKEKDFVIWVWQKHKVEDRIKKS</sequence>
<dbReference type="EMBL" id="FOES01000008">
    <property type="protein sequence ID" value="SEQ20100.1"/>
    <property type="molecule type" value="Genomic_DNA"/>
</dbReference>